<reference evidence="1" key="1">
    <citation type="journal article" date="2020" name="mSystems">
        <title>Genome- and Community-Level Interaction Insights into Carbon Utilization and Element Cycling Functions of Hydrothermarchaeota in Hydrothermal Sediment.</title>
        <authorList>
            <person name="Zhou Z."/>
            <person name="Liu Y."/>
            <person name="Xu W."/>
            <person name="Pan J."/>
            <person name="Luo Z.H."/>
            <person name="Li M."/>
        </authorList>
    </citation>
    <scope>NUCLEOTIDE SEQUENCE [LARGE SCALE GENOMIC DNA]</scope>
    <source>
        <strain evidence="1">SpSt-27</strain>
    </source>
</reference>
<proteinExistence type="predicted"/>
<dbReference type="AlphaFoldDB" id="A0A7J2TB30"/>
<dbReference type="EMBL" id="DSLL01000044">
    <property type="protein sequence ID" value="HEH31473.1"/>
    <property type="molecule type" value="Genomic_DNA"/>
</dbReference>
<name>A0A7J2TB30_9CREN</name>
<evidence type="ECO:0000313" key="1">
    <source>
        <dbReference type="EMBL" id="HEH31473.1"/>
    </source>
</evidence>
<protein>
    <submittedName>
        <fullName evidence="1">Uncharacterized protein</fullName>
    </submittedName>
</protein>
<organism evidence="1">
    <name type="scientific">Ignisphaera aggregans</name>
    <dbReference type="NCBI Taxonomy" id="334771"/>
    <lineage>
        <taxon>Archaea</taxon>
        <taxon>Thermoproteota</taxon>
        <taxon>Thermoprotei</taxon>
        <taxon>Desulfurococcales</taxon>
        <taxon>Desulfurococcaceae</taxon>
        <taxon>Ignisphaera</taxon>
    </lineage>
</organism>
<gene>
    <name evidence="1" type="ORF">ENP99_05145</name>
</gene>
<comment type="caution">
    <text evidence="1">The sequence shown here is derived from an EMBL/GenBank/DDBJ whole genome shotgun (WGS) entry which is preliminary data.</text>
</comment>
<sequence length="341" mass="39830">MGKFERGEAEKLEKDVVDLLNSRGVQAPHICSQRVSKRIREDFDVRRAEFIGRTYSEPGNIKLFLADGRVAYIELKLVESGKGTRANLGQNALTEFGLFEGDVVLSWQEFRRRKNFDGEVLKRLNTYSYYDKVKLSKYRGGEKERKARYLRDILRPKPGEAVETAVRRAMNSQDPALKQAAKIVEEILELARVDKLEYIEYLRSLRQDPKSIKRFTILILLGIHKEDNLRKAFREFDQLIKSLKEELFVYRTYYIRKRDCEICAEDLTTLISKLLRSSDFRITFPPNETCCVIEYRDPDSGAWEKLLRVVFHWKNVFQGIATPCLNIFDEGVLKETCFSSR</sequence>
<accession>A0A7J2TB30</accession>